<dbReference type="EMBL" id="JYJG01000131">
    <property type="protein sequence ID" value="KJK47584.1"/>
    <property type="molecule type" value="Genomic_DNA"/>
</dbReference>
<keyword evidence="2" id="KW-1133">Transmembrane helix</keyword>
<sequence length="269" mass="28281">MNIEEKLRGALDTPAPPPTTTLDHVLRRGRRRVFAQRAGAVLGVFAVVAGIGVGATTLNLAAPQSPAGGGDPDLGPAVVVHNLDWPRVNLPRRTLLDPKSPEIACGGWRAPTVGKERLSNDKMRAWRSRIADLVPSALVDSSLVEDVADVFKVEIRDSVGAGTVRLAVGSFTGSPVAAADDAVWAAGTCDPPLRSVDSDGTVYQLNDARTNVPEQSTIQVLYVFRPDGKVFRVEQLNAGVNSAGRVTRPTLPLTEAEFASLGPAIAGVA</sequence>
<organism evidence="3 4">
    <name type="scientific">Lentzea aerocolonigenes</name>
    <name type="common">Lechevalieria aerocolonigenes</name>
    <name type="synonym">Saccharothrix aerocolonigenes</name>
    <dbReference type="NCBI Taxonomy" id="68170"/>
    <lineage>
        <taxon>Bacteria</taxon>
        <taxon>Bacillati</taxon>
        <taxon>Actinomycetota</taxon>
        <taxon>Actinomycetes</taxon>
        <taxon>Pseudonocardiales</taxon>
        <taxon>Pseudonocardiaceae</taxon>
        <taxon>Lentzea</taxon>
    </lineage>
</organism>
<keyword evidence="2" id="KW-0812">Transmembrane</keyword>
<evidence type="ECO:0000256" key="1">
    <source>
        <dbReference type="SAM" id="MobiDB-lite"/>
    </source>
</evidence>
<dbReference type="RefSeq" id="WP_045313089.1">
    <property type="nucleotide sequence ID" value="NZ_JYJG01000131.1"/>
</dbReference>
<proteinExistence type="predicted"/>
<reference evidence="3 4" key="1">
    <citation type="submission" date="2015-02" db="EMBL/GenBank/DDBJ databases">
        <authorList>
            <person name="Ju K.-S."/>
            <person name="Doroghazi J.R."/>
            <person name="Metcalf W."/>
        </authorList>
    </citation>
    <scope>NUCLEOTIDE SEQUENCE [LARGE SCALE GENOMIC DNA]</scope>
    <source>
        <strain evidence="3 4">NRRL B-16140</strain>
    </source>
</reference>
<keyword evidence="4" id="KW-1185">Reference proteome</keyword>
<evidence type="ECO:0000256" key="2">
    <source>
        <dbReference type="SAM" id="Phobius"/>
    </source>
</evidence>
<protein>
    <submittedName>
        <fullName evidence="3">Uncharacterized protein</fullName>
    </submittedName>
</protein>
<evidence type="ECO:0000313" key="4">
    <source>
        <dbReference type="Proteomes" id="UP000033393"/>
    </source>
</evidence>
<dbReference type="PATRIC" id="fig|68170.10.peg.5044"/>
<evidence type="ECO:0000313" key="3">
    <source>
        <dbReference type="EMBL" id="KJK47584.1"/>
    </source>
</evidence>
<keyword evidence="2" id="KW-0472">Membrane</keyword>
<dbReference type="OrthoDB" id="3695687at2"/>
<gene>
    <name evidence="3" type="ORF">UK23_19980</name>
</gene>
<dbReference type="AlphaFoldDB" id="A0A0F0GVU9"/>
<comment type="caution">
    <text evidence="3">The sequence shown here is derived from an EMBL/GenBank/DDBJ whole genome shotgun (WGS) entry which is preliminary data.</text>
</comment>
<name>A0A0F0GVU9_LENAE</name>
<dbReference type="Proteomes" id="UP000033393">
    <property type="component" value="Unassembled WGS sequence"/>
</dbReference>
<feature type="region of interest" description="Disordered" evidence="1">
    <location>
        <begin position="1"/>
        <end position="20"/>
    </location>
</feature>
<accession>A0A0F0GVU9</accession>
<feature type="transmembrane region" description="Helical" evidence="2">
    <location>
        <begin position="38"/>
        <end position="58"/>
    </location>
</feature>